<dbReference type="AlphaFoldDB" id="A0A4R3JII4"/>
<organism evidence="3 4">
    <name type="scientific">Faecalimonas umbilicata</name>
    <dbReference type="NCBI Taxonomy" id="1912855"/>
    <lineage>
        <taxon>Bacteria</taxon>
        <taxon>Bacillati</taxon>
        <taxon>Bacillota</taxon>
        <taxon>Clostridia</taxon>
        <taxon>Lachnospirales</taxon>
        <taxon>Lachnospiraceae</taxon>
        <taxon>Faecalimonas</taxon>
    </lineage>
</organism>
<dbReference type="RefSeq" id="WP_116441018.1">
    <property type="nucleotide sequence ID" value="NZ_BHEO01000002.1"/>
</dbReference>
<protein>
    <submittedName>
        <fullName evidence="3">Oligosaccharide repeat unit polymerase</fullName>
    </submittedName>
    <submittedName>
        <fullName evidence="2">Polysaccharide polymerase</fullName>
    </submittedName>
</protein>
<evidence type="ECO:0000256" key="1">
    <source>
        <dbReference type="SAM" id="Phobius"/>
    </source>
</evidence>
<keyword evidence="1" id="KW-0812">Transmembrane</keyword>
<comment type="caution">
    <text evidence="3">The sequence shown here is derived from an EMBL/GenBank/DDBJ whole genome shotgun (WGS) entry which is preliminary data.</text>
</comment>
<evidence type="ECO:0000313" key="4">
    <source>
        <dbReference type="Proteomes" id="UP000294613"/>
    </source>
</evidence>
<gene>
    <name evidence="3" type="ORF">EDD74_12425</name>
    <name evidence="2" type="ORF">FAEUMB_03050</name>
</gene>
<keyword evidence="1" id="KW-0472">Membrane</keyword>
<feature type="transmembrane region" description="Helical" evidence="1">
    <location>
        <begin position="217"/>
        <end position="234"/>
    </location>
</feature>
<feature type="transmembrane region" description="Helical" evidence="1">
    <location>
        <begin position="6"/>
        <end position="22"/>
    </location>
</feature>
<feature type="transmembrane region" description="Helical" evidence="1">
    <location>
        <begin position="98"/>
        <end position="119"/>
    </location>
</feature>
<sequence length="469" mass="54043">MLIYLLFGLLVVLYGILYVKVNKDIFTPALLFLLAYIVSVGCALFNVERWGISMIPMTFFVLLIGAAEFVVIGVAIDRKYKKRYEGTRKKIAVKEIDLPWWKIIAASAFCAVYIALLYFNMIEIASRNGKFNTLSQALNIFKEVTSVTLKESLPWWLGQVERIAMLCAYIFLYIFVNNLVATGRRMTKEKALKLGACLLPVLLHLCNGFLVSDRLQMLQILVGGIVIYFLIWSYHTGKAYISIKTIGILAIAACGGLVLFYLSASLVGRINTKGLLEYITFYCGCSIECLNQFFKHPPAASEIFGKETFYNLNLKLYNLGLLNLDKFYPIHLEFRYYGDVMVGNIYTAYRRWIYDFGYIGAMILQGVMAGTMSVFYNKLKYRTFKNTGFWLVLYSYIVYTIVFHPIDGYFYLQGVSQTFVTTLILLALMYWFFVTMKVKFRGGFAVYINEKWKFEKFHFSKSKEKKNNK</sequence>
<evidence type="ECO:0000313" key="3">
    <source>
        <dbReference type="EMBL" id="TCS65203.1"/>
    </source>
</evidence>
<feature type="transmembrane region" description="Helical" evidence="1">
    <location>
        <begin position="53"/>
        <end position="77"/>
    </location>
</feature>
<dbReference type="Proteomes" id="UP000294613">
    <property type="component" value="Unassembled WGS sequence"/>
</dbReference>
<accession>A0A4R3JII4</accession>
<dbReference type="EMBL" id="SLZV01000024">
    <property type="protein sequence ID" value="TCS65203.1"/>
    <property type="molecule type" value="Genomic_DNA"/>
</dbReference>
<dbReference type="NCBIfam" id="TIGR04370">
    <property type="entry name" value="glyco_rpt_poly"/>
    <property type="match status" value="1"/>
</dbReference>
<dbReference type="Proteomes" id="UP000702954">
    <property type="component" value="Unassembled WGS sequence"/>
</dbReference>
<feature type="transmembrane region" description="Helical" evidence="1">
    <location>
        <begin position="388"/>
        <end position="406"/>
    </location>
</feature>
<feature type="transmembrane region" description="Helical" evidence="1">
    <location>
        <begin position="246"/>
        <end position="267"/>
    </location>
</feature>
<keyword evidence="1" id="KW-1133">Transmembrane helix</keyword>
<evidence type="ECO:0000313" key="2">
    <source>
        <dbReference type="EMBL" id="GBU03764.1"/>
    </source>
</evidence>
<feature type="transmembrane region" description="Helical" evidence="1">
    <location>
        <begin position="412"/>
        <end position="433"/>
    </location>
</feature>
<reference evidence="3 4" key="2">
    <citation type="submission" date="2019-03" db="EMBL/GenBank/DDBJ databases">
        <title>Genomic Encyclopedia of Type Strains, Phase IV (KMG-IV): sequencing the most valuable type-strain genomes for metagenomic binning, comparative biology and taxonomic classification.</title>
        <authorList>
            <person name="Goeker M."/>
        </authorList>
    </citation>
    <scope>NUCLEOTIDE SEQUENCE [LARGE SCALE GENOMIC DNA]</scope>
    <source>
        <strain evidence="3 4">DSM 103426</strain>
    </source>
</reference>
<evidence type="ECO:0000313" key="5">
    <source>
        <dbReference type="Proteomes" id="UP000702954"/>
    </source>
</evidence>
<keyword evidence="5" id="KW-1185">Reference proteome</keyword>
<feature type="transmembrane region" description="Helical" evidence="1">
    <location>
        <begin position="29"/>
        <end position="47"/>
    </location>
</feature>
<reference evidence="2 5" key="1">
    <citation type="journal article" date="2018" name="Int. J. Syst. Evol. Microbiol.">
        <title>Draft Genome Sequence of Faecalimonas umbilicata JCM 30896T, an Acetate-Producing Bacterium Isolated from Human Feces.</title>
        <authorList>
            <person name="Sakamoto M."/>
            <person name="Ikeyama N."/>
            <person name="Yuki M."/>
            <person name="Ohkuma M."/>
        </authorList>
    </citation>
    <scope>NUCLEOTIDE SEQUENCE [LARGE SCALE GENOMIC DNA]</scope>
    <source>
        <strain evidence="2 5">EGH7</strain>
    </source>
</reference>
<proteinExistence type="predicted"/>
<dbReference type="EMBL" id="BHEO01000002">
    <property type="protein sequence ID" value="GBU03764.1"/>
    <property type="molecule type" value="Genomic_DNA"/>
</dbReference>
<feature type="transmembrane region" description="Helical" evidence="1">
    <location>
        <begin position="192"/>
        <end position="211"/>
    </location>
</feature>
<feature type="transmembrane region" description="Helical" evidence="1">
    <location>
        <begin position="356"/>
        <end position="376"/>
    </location>
</feature>
<name>A0A4R3JII4_9FIRM</name>
<feature type="transmembrane region" description="Helical" evidence="1">
    <location>
        <begin position="163"/>
        <end position="180"/>
    </location>
</feature>